<organism evidence="1 2">
    <name type="scientific">Fusarium duplospermum</name>
    <dbReference type="NCBI Taxonomy" id="1325734"/>
    <lineage>
        <taxon>Eukaryota</taxon>
        <taxon>Fungi</taxon>
        <taxon>Dikarya</taxon>
        <taxon>Ascomycota</taxon>
        <taxon>Pezizomycotina</taxon>
        <taxon>Sordariomycetes</taxon>
        <taxon>Hypocreomycetidae</taxon>
        <taxon>Hypocreales</taxon>
        <taxon>Nectriaceae</taxon>
        <taxon>Fusarium</taxon>
        <taxon>Fusarium solani species complex</taxon>
    </lineage>
</organism>
<dbReference type="EMBL" id="NKCI01000069">
    <property type="protein sequence ID" value="RSL59023.1"/>
    <property type="molecule type" value="Genomic_DNA"/>
</dbReference>
<protein>
    <submittedName>
        <fullName evidence="1">Uncharacterized protein</fullName>
    </submittedName>
</protein>
<accession>A0A428Q176</accession>
<dbReference type="Proteomes" id="UP000288168">
    <property type="component" value="Unassembled WGS sequence"/>
</dbReference>
<evidence type="ECO:0000313" key="1">
    <source>
        <dbReference type="EMBL" id="RSL59023.1"/>
    </source>
</evidence>
<sequence length="70" mass="7293">MDNIVLNEASLTDAGLIFERSRGSCIISFSTLAASMAAWSGPELAAPALSRNPSFLPSIALYADNSQSSS</sequence>
<keyword evidence="2" id="KW-1185">Reference proteome</keyword>
<reference evidence="1 2" key="1">
    <citation type="submission" date="2017-06" db="EMBL/GenBank/DDBJ databases">
        <title>Comparative genomic analysis of Ambrosia Fusariam Clade fungi.</title>
        <authorList>
            <person name="Stajich J.E."/>
            <person name="Carrillo J."/>
            <person name="Kijimoto T."/>
            <person name="Eskalen A."/>
            <person name="O'Donnell K."/>
            <person name="Kasson M."/>
        </authorList>
    </citation>
    <scope>NUCLEOTIDE SEQUENCE [LARGE SCALE GENOMIC DNA]</scope>
    <source>
        <strain evidence="1 2">NRRL62584</strain>
    </source>
</reference>
<comment type="caution">
    <text evidence="1">The sequence shown here is derived from an EMBL/GenBank/DDBJ whole genome shotgun (WGS) entry which is preliminary data.</text>
</comment>
<evidence type="ECO:0000313" key="2">
    <source>
        <dbReference type="Proteomes" id="UP000288168"/>
    </source>
</evidence>
<dbReference type="AlphaFoldDB" id="A0A428Q176"/>
<proteinExistence type="predicted"/>
<name>A0A428Q176_9HYPO</name>
<gene>
    <name evidence="1" type="ORF">CEP54_007525</name>
</gene>